<dbReference type="RefSeq" id="WP_077855933.1">
    <property type="nucleotide sequence ID" value="NZ_JABTDW010000001.1"/>
</dbReference>
<dbReference type="Proteomes" id="UP000822184">
    <property type="component" value="Unassembled WGS sequence"/>
</dbReference>
<evidence type="ECO:0000313" key="2">
    <source>
        <dbReference type="Proteomes" id="UP000822184"/>
    </source>
</evidence>
<name>A0AAE5H9G4_CLOBE</name>
<dbReference type="EMBL" id="JABTDW010000001">
    <property type="protein sequence ID" value="NSB16476.1"/>
    <property type="molecule type" value="Genomic_DNA"/>
</dbReference>
<comment type="caution">
    <text evidence="1">The sequence shown here is derived from an EMBL/GenBank/DDBJ whole genome shotgun (WGS) entry which is preliminary data.</text>
</comment>
<sequence>MKLLMYILKKNEKFNIDNETITFREIRDKLTEEFTELVKAIVNYSYDKTLKNLKAVVREAFDVIQVCILILRKCHTISKDLDYPDLIKEINLEHKDKLLIEKNWIAETSIEIDIKE</sequence>
<proteinExistence type="predicted"/>
<reference evidence="1" key="1">
    <citation type="submission" date="2020-06" db="EMBL/GenBank/DDBJ databases">
        <title>Genomic insights into acetone-butanol-ethanol (ABE) fermentation by sequencing solventogenic clostridia strains.</title>
        <authorList>
            <person name="Brown S."/>
        </authorList>
    </citation>
    <scope>NUCLEOTIDE SEQUENCE</scope>
    <source>
        <strain evidence="1">DJ123</strain>
    </source>
</reference>
<protein>
    <submittedName>
        <fullName evidence="1">Uncharacterized protein</fullName>
    </submittedName>
</protein>
<gene>
    <name evidence="1" type="ORF">BCD95_004735</name>
</gene>
<organism evidence="1 2">
    <name type="scientific">Clostridium beijerinckii</name>
    <name type="common">Clostridium MP</name>
    <dbReference type="NCBI Taxonomy" id="1520"/>
    <lineage>
        <taxon>Bacteria</taxon>
        <taxon>Bacillati</taxon>
        <taxon>Bacillota</taxon>
        <taxon>Clostridia</taxon>
        <taxon>Eubacteriales</taxon>
        <taxon>Clostridiaceae</taxon>
        <taxon>Clostridium</taxon>
    </lineage>
</organism>
<dbReference type="AlphaFoldDB" id="A0AAE5H9G4"/>
<accession>A0AAE5H9G4</accession>
<dbReference type="SUPFAM" id="SSF101386">
    <property type="entry name" value="all-alpha NTP pyrophosphatases"/>
    <property type="match status" value="1"/>
</dbReference>
<evidence type="ECO:0000313" key="1">
    <source>
        <dbReference type="EMBL" id="NSB16476.1"/>
    </source>
</evidence>